<dbReference type="InterPro" id="IPR036291">
    <property type="entry name" value="NAD(P)-bd_dom_sf"/>
</dbReference>
<dbReference type="GO" id="GO:0008202">
    <property type="term" value="P:steroid metabolic process"/>
    <property type="evidence" value="ECO:0007669"/>
    <property type="project" value="TreeGrafter"/>
</dbReference>
<dbReference type="SMART" id="SM00822">
    <property type="entry name" value="PKS_KR"/>
    <property type="match status" value="1"/>
</dbReference>
<dbReference type="EMBL" id="AP026867">
    <property type="protein sequence ID" value="BDS10387.1"/>
    <property type="molecule type" value="Genomic_DNA"/>
</dbReference>
<organism evidence="3 4">
    <name type="scientific">Aureispira anguillae</name>
    <dbReference type="NCBI Taxonomy" id="2864201"/>
    <lineage>
        <taxon>Bacteria</taxon>
        <taxon>Pseudomonadati</taxon>
        <taxon>Bacteroidota</taxon>
        <taxon>Saprospiria</taxon>
        <taxon>Saprospirales</taxon>
        <taxon>Saprospiraceae</taxon>
        <taxon>Aureispira</taxon>
    </lineage>
</organism>
<dbReference type="InterPro" id="IPR002347">
    <property type="entry name" value="SDR_fam"/>
</dbReference>
<dbReference type="Proteomes" id="UP001060919">
    <property type="component" value="Chromosome"/>
</dbReference>
<evidence type="ECO:0000259" key="2">
    <source>
        <dbReference type="SMART" id="SM00822"/>
    </source>
</evidence>
<dbReference type="InterPro" id="IPR057326">
    <property type="entry name" value="KR_dom"/>
</dbReference>
<gene>
    <name evidence="3" type="ORF">AsAng_0010950</name>
</gene>
<dbReference type="KEGG" id="aup:AsAng_0010950"/>
<dbReference type="PANTHER" id="PTHR43313">
    <property type="entry name" value="SHORT-CHAIN DEHYDROGENASE/REDUCTASE FAMILY 9C"/>
    <property type="match status" value="1"/>
</dbReference>
<accession>A0A915YC66</accession>
<name>A0A915YC66_9BACT</name>
<proteinExistence type="inferred from homology"/>
<dbReference type="InterPro" id="IPR020904">
    <property type="entry name" value="Sc_DH/Rdtase_CS"/>
</dbReference>
<keyword evidence="4" id="KW-1185">Reference proteome</keyword>
<dbReference type="Pfam" id="PF00106">
    <property type="entry name" value="adh_short"/>
    <property type="match status" value="1"/>
</dbReference>
<dbReference type="PRINTS" id="PR00081">
    <property type="entry name" value="GDHRDH"/>
</dbReference>
<dbReference type="RefSeq" id="WP_264791706.1">
    <property type="nucleotide sequence ID" value="NZ_AP026867.1"/>
</dbReference>
<feature type="domain" description="Ketoreductase" evidence="2">
    <location>
        <begin position="5"/>
        <end position="193"/>
    </location>
</feature>
<evidence type="ECO:0000313" key="3">
    <source>
        <dbReference type="EMBL" id="BDS10387.1"/>
    </source>
</evidence>
<comment type="similarity">
    <text evidence="1">Belongs to the short-chain dehydrogenases/reductases (SDR) family.</text>
</comment>
<dbReference type="CDD" id="cd05374">
    <property type="entry name" value="17beta-HSD-like_SDR_c"/>
    <property type="match status" value="1"/>
</dbReference>
<evidence type="ECO:0000256" key="1">
    <source>
        <dbReference type="RuleBase" id="RU000363"/>
    </source>
</evidence>
<dbReference type="SUPFAM" id="SSF51735">
    <property type="entry name" value="NAD(P)-binding Rossmann-fold domains"/>
    <property type="match status" value="1"/>
</dbReference>
<sequence>MKKSKNVVITGASTGIGYATTQALIKKGYRVFGSVRKQADADKLSQEFGEQFEALIFDVTQADAVKREAARVEQIIGTEGLYALINNAGIAVGGPMMHLPLDDLRWQMEVNVIGLVSTTQAFLPLLGAKKDCPHPPGRILNISSVAGKISNPFMGPYCASKHAVEAISNTMRIELLLYGIDVVVIGPGVVKTPIWDKAEQDDFEAYKNTDYKSAAQKFQHFINKVSTEGFEQKEFGEMMAKIIETPTPKLRYPLVYGKLKNWILPRLLPTKIITNAIGKRLGLTKK</sequence>
<dbReference type="PANTHER" id="PTHR43313:SF1">
    <property type="entry name" value="3BETA-HYDROXYSTEROID DEHYDROGENASE DHS-16"/>
    <property type="match status" value="1"/>
</dbReference>
<evidence type="ECO:0000313" key="4">
    <source>
        <dbReference type="Proteomes" id="UP001060919"/>
    </source>
</evidence>
<protein>
    <submittedName>
        <fullName evidence="3">SDR family oxidoreductase</fullName>
    </submittedName>
</protein>
<reference evidence="3" key="1">
    <citation type="submission" date="2022-09" db="EMBL/GenBank/DDBJ databases">
        <title>Aureispira anguillicida sp. nov., isolated from Leptocephalus of Japanese eel Anguilla japonica.</title>
        <authorList>
            <person name="Yuasa K."/>
            <person name="Mekata T."/>
            <person name="Ikunari K."/>
        </authorList>
    </citation>
    <scope>NUCLEOTIDE SEQUENCE</scope>
    <source>
        <strain evidence="3">EL160426</strain>
    </source>
</reference>
<dbReference type="GO" id="GO:0016491">
    <property type="term" value="F:oxidoreductase activity"/>
    <property type="evidence" value="ECO:0007669"/>
    <property type="project" value="TreeGrafter"/>
</dbReference>
<dbReference type="AlphaFoldDB" id="A0A915YC66"/>
<dbReference type="Gene3D" id="3.40.50.720">
    <property type="entry name" value="NAD(P)-binding Rossmann-like Domain"/>
    <property type="match status" value="1"/>
</dbReference>
<dbReference type="PROSITE" id="PS00061">
    <property type="entry name" value="ADH_SHORT"/>
    <property type="match status" value="1"/>
</dbReference>
<dbReference type="PRINTS" id="PR00080">
    <property type="entry name" value="SDRFAMILY"/>
</dbReference>